<keyword evidence="3" id="KW-1185">Reference proteome</keyword>
<accession>A0ABU0NFH3</accession>
<evidence type="ECO:0000313" key="2">
    <source>
        <dbReference type="EMBL" id="MDQ0567781.1"/>
    </source>
</evidence>
<keyword evidence="1" id="KW-0472">Membrane</keyword>
<dbReference type="Proteomes" id="UP001236620">
    <property type="component" value="Unassembled WGS sequence"/>
</dbReference>
<keyword evidence="1" id="KW-1133">Transmembrane helix</keyword>
<feature type="transmembrane region" description="Helical" evidence="1">
    <location>
        <begin position="278"/>
        <end position="302"/>
    </location>
</feature>
<keyword evidence="1" id="KW-0812">Transmembrane</keyword>
<reference evidence="2" key="1">
    <citation type="submission" date="2023-07" db="EMBL/GenBank/DDBJ databases">
        <title>Genomic Encyclopedia of Type Strains, Phase IV (KMG-IV): sequencing the most valuable type-strain genomes for metagenomic binning, comparative biology and taxonomic classification.</title>
        <authorList>
            <person name="Goeker M."/>
        </authorList>
    </citation>
    <scope>NUCLEOTIDE SEQUENCE [LARGE SCALE GENOMIC DNA]</scope>
    <source>
        <strain evidence="2">DSM 22019</strain>
    </source>
</reference>
<protein>
    <submittedName>
        <fullName evidence="2">Heme/copper-type cytochrome/quinol oxidase subunit 2</fullName>
    </submittedName>
</protein>
<dbReference type="EMBL" id="JAUSWP010000003">
    <property type="protein sequence ID" value="MDQ0567781.1"/>
    <property type="molecule type" value="Genomic_DNA"/>
</dbReference>
<proteinExistence type="predicted"/>
<comment type="caution">
    <text evidence="2">The sequence shown here is derived from an EMBL/GenBank/DDBJ whole genome shotgun (WGS) entry which is preliminary data.</text>
</comment>
<feature type="transmembrane region" description="Helical" evidence="1">
    <location>
        <begin position="117"/>
        <end position="141"/>
    </location>
</feature>
<organism evidence="2 3">
    <name type="scientific">Mycoplasma yeatsii</name>
    <dbReference type="NCBI Taxonomy" id="51365"/>
    <lineage>
        <taxon>Bacteria</taxon>
        <taxon>Bacillati</taxon>
        <taxon>Mycoplasmatota</taxon>
        <taxon>Mollicutes</taxon>
        <taxon>Mycoplasmataceae</taxon>
        <taxon>Mycoplasma</taxon>
    </lineage>
</organism>
<gene>
    <name evidence="2" type="ORF">J2Z63_000426</name>
</gene>
<evidence type="ECO:0000256" key="1">
    <source>
        <dbReference type="SAM" id="Phobius"/>
    </source>
</evidence>
<sequence>MAHKKSENQQIDELVNKAEAVLDDHFYHEQHENQDKDHYHGIHHFDEYGNHDDVTSADFELKSVFRLTKKNLIFKIVLTGVFLALTAAVSGLDILAESIHIPVNGDQVWIETRFLDITVVMISIAVLGPLFSSVIGFIAPIMHNAIHGGEHGWIQPPIQSIEYVIIVWLVFIIFNLIFRNSPIHRDENIKLANFKRWTPIPIMIVIFATIVTLGFVLALYIQAKVSAINPNSGWLPPSGHNHDHKHAQILSSTTQFILGHAGHDHDDENKLNYDKLNLYTSLAVFGWNCLRYTISMSLFAVIEWRMRPINHRYR</sequence>
<feature type="transmembrane region" description="Helical" evidence="1">
    <location>
        <begin position="199"/>
        <end position="221"/>
    </location>
</feature>
<dbReference type="RefSeq" id="WP_307444753.1">
    <property type="nucleotide sequence ID" value="NZ_JAUSWP010000003.1"/>
</dbReference>
<evidence type="ECO:0000313" key="3">
    <source>
        <dbReference type="Proteomes" id="UP001236620"/>
    </source>
</evidence>
<name>A0ABU0NFH3_9MOLU</name>
<dbReference type="Gene3D" id="1.10.1760.20">
    <property type="match status" value="1"/>
</dbReference>
<feature type="transmembrane region" description="Helical" evidence="1">
    <location>
        <begin position="161"/>
        <end position="178"/>
    </location>
</feature>